<evidence type="ECO:0000259" key="1">
    <source>
        <dbReference type="Pfam" id="PF00078"/>
    </source>
</evidence>
<dbReference type="InterPro" id="IPR000477">
    <property type="entry name" value="RT_dom"/>
</dbReference>
<dbReference type="Gene3D" id="3.10.10.10">
    <property type="entry name" value="HIV Type 1 Reverse Transcriptase, subunit A, domain 1"/>
    <property type="match status" value="1"/>
</dbReference>
<dbReference type="PANTHER" id="PTHR33064">
    <property type="entry name" value="POL PROTEIN"/>
    <property type="match status" value="1"/>
</dbReference>
<dbReference type="InterPro" id="IPR043502">
    <property type="entry name" value="DNA/RNA_pol_sf"/>
</dbReference>
<dbReference type="InterPro" id="IPR051320">
    <property type="entry name" value="Viral_Replic_Matur_Polypro"/>
</dbReference>
<proteinExistence type="predicted"/>
<dbReference type="SUPFAM" id="SSF56672">
    <property type="entry name" value="DNA/RNA polymerases"/>
    <property type="match status" value="1"/>
</dbReference>
<reference evidence="3" key="1">
    <citation type="submission" date="2017-03" db="EMBL/GenBank/DDBJ databases">
        <title>Phytopthora megakarya and P. palmivora, two closely related causual agents of cacao black pod achieved similar genome size and gene model numbers by different mechanisms.</title>
        <authorList>
            <person name="Ali S."/>
            <person name="Shao J."/>
            <person name="Larry D.J."/>
            <person name="Kronmiller B."/>
            <person name="Shen D."/>
            <person name="Strem M.D."/>
            <person name="Melnick R.L."/>
            <person name="Guiltinan M.J."/>
            <person name="Tyler B.M."/>
            <person name="Meinhardt L.W."/>
            <person name="Bailey B.A."/>
        </authorList>
    </citation>
    <scope>NUCLEOTIDE SEQUENCE [LARGE SCALE GENOMIC DNA]</scope>
    <source>
        <strain evidence="3">zdho120</strain>
    </source>
</reference>
<gene>
    <name evidence="2" type="ORF">PHMEG_00010414</name>
</gene>
<sequence length="129" mass="14928">MDYRSANRWTIALAGVTPNLLVVVQNVNGAYAFGLFDLFKGFWQRPLHPDSQELFSFVTEEGVFTPTRVPQGTSDSATHFQLQMQDCFREMLYESVLTHVEYLAKMRQFFGILRARRLKLNAKKCLRFG</sequence>
<evidence type="ECO:0000313" key="3">
    <source>
        <dbReference type="Proteomes" id="UP000198211"/>
    </source>
</evidence>
<keyword evidence="3" id="KW-1185">Reference proteome</keyword>
<dbReference type="InterPro" id="IPR043128">
    <property type="entry name" value="Rev_trsase/Diguanyl_cyclase"/>
</dbReference>
<dbReference type="Pfam" id="PF00078">
    <property type="entry name" value="RVT_1"/>
    <property type="match status" value="1"/>
</dbReference>
<name>A0A225WDR1_9STRA</name>
<protein>
    <submittedName>
        <fullName evidence="2">Retrovirusrelated Pol Polyprotein from transposon 297</fullName>
    </submittedName>
</protein>
<evidence type="ECO:0000313" key="2">
    <source>
        <dbReference type="EMBL" id="OWZ15876.1"/>
    </source>
</evidence>
<dbReference type="EMBL" id="NBNE01001038">
    <property type="protein sequence ID" value="OWZ15876.1"/>
    <property type="molecule type" value="Genomic_DNA"/>
</dbReference>
<dbReference type="Proteomes" id="UP000198211">
    <property type="component" value="Unassembled WGS sequence"/>
</dbReference>
<feature type="domain" description="Reverse transcriptase" evidence="1">
    <location>
        <begin position="25"/>
        <end position="94"/>
    </location>
</feature>
<dbReference type="Gene3D" id="3.30.70.270">
    <property type="match status" value="1"/>
</dbReference>
<dbReference type="PANTHER" id="PTHR33064:SF37">
    <property type="entry name" value="RIBONUCLEASE H"/>
    <property type="match status" value="1"/>
</dbReference>
<organism evidence="2 3">
    <name type="scientific">Phytophthora megakarya</name>
    <dbReference type="NCBI Taxonomy" id="4795"/>
    <lineage>
        <taxon>Eukaryota</taxon>
        <taxon>Sar</taxon>
        <taxon>Stramenopiles</taxon>
        <taxon>Oomycota</taxon>
        <taxon>Peronosporomycetes</taxon>
        <taxon>Peronosporales</taxon>
        <taxon>Peronosporaceae</taxon>
        <taxon>Phytophthora</taxon>
    </lineage>
</organism>
<dbReference type="AlphaFoldDB" id="A0A225WDR1"/>
<accession>A0A225WDR1</accession>
<comment type="caution">
    <text evidence="2">The sequence shown here is derived from an EMBL/GenBank/DDBJ whole genome shotgun (WGS) entry which is preliminary data.</text>
</comment>
<dbReference type="OrthoDB" id="118603at2759"/>